<dbReference type="PANTHER" id="PTHR13115">
    <property type="entry name" value="RNA POLYMERASE-ASSOCIATED PROTEIN RTF1 HOMOLOG"/>
    <property type="match status" value="1"/>
</dbReference>
<feature type="region of interest" description="Disordered" evidence="6">
    <location>
        <begin position="1"/>
        <end position="168"/>
    </location>
</feature>
<proteinExistence type="predicted"/>
<dbReference type="Gene3D" id="3.90.70.200">
    <property type="entry name" value="Plus-3 domain"/>
    <property type="match status" value="1"/>
</dbReference>
<feature type="compositionally biased region" description="Acidic residues" evidence="6">
    <location>
        <begin position="111"/>
        <end position="125"/>
    </location>
</feature>
<name>A0ABQ7GPR4_DUNSA</name>
<gene>
    <name evidence="8" type="ORF">DUNSADRAFT_5715</name>
</gene>
<feature type="compositionally biased region" description="Acidic residues" evidence="6">
    <location>
        <begin position="154"/>
        <end position="168"/>
    </location>
</feature>
<evidence type="ECO:0000256" key="6">
    <source>
        <dbReference type="SAM" id="MobiDB-lite"/>
    </source>
</evidence>
<feature type="region of interest" description="Disordered" evidence="6">
    <location>
        <begin position="403"/>
        <end position="447"/>
    </location>
</feature>
<evidence type="ECO:0000256" key="5">
    <source>
        <dbReference type="SAM" id="Coils"/>
    </source>
</evidence>
<feature type="compositionally biased region" description="Acidic residues" evidence="6">
    <location>
        <begin position="12"/>
        <end position="33"/>
    </location>
</feature>
<evidence type="ECO:0000256" key="3">
    <source>
        <dbReference type="ARBA" id="ARBA00023163"/>
    </source>
</evidence>
<feature type="compositionally biased region" description="Polar residues" evidence="6">
    <location>
        <begin position="35"/>
        <end position="47"/>
    </location>
</feature>
<protein>
    <recommendedName>
        <fullName evidence="7">Plus3 domain-containing protein</fullName>
    </recommendedName>
</protein>
<reference evidence="8" key="1">
    <citation type="submission" date="2017-08" db="EMBL/GenBank/DDBJ databases">
        <authorList>
            <person name="Polle J.E."/>
            <person name="Barry K."/>
            <person name="Cushman J."/>
            <person name="Schmutz J."/>
            <person name="Tran D."/>
            <person name="Hathwaick L.T."/>
            <person name="Yim W.C."/>
            <person name="Jenkins J."/>
            <person name="Mckie-Krisberg Z.M."/>
            <person name="Prochnik S."/>
            <person name="Lindquist E."/>
            <person name="Dockter R.B."/>
            <person name="Adam C."/>
            <person name="Molina H."/>
            <person name="Bunkerborg J."/>
            <person name="Jin E."/>
            <person name="Buchheim M."/>
            <person name="Magnuson J."/>
        </authorList>
    </citation>
    <scope>NUCLEOTIDE SEQUENCE</scope>
    <source>
        <strain evidence="8">CCAP 19/18</strain>
    </source>
</reference>
<keyword evidence="9" id="KW-1185">Reference proteome</keyword>
<evidence type="ECO:0000256" key="1">
    <source>
        <dbReference type="ARBA" id="ARBA00004123"/>
    </source>
</evidence>
<dbReference type="EMBL" id="MU069653">
    <property type="protein sequence ID" value="KAF5836598.1"/>
    <property type="molecule type" value="Genomic_DNA"/>
</dbReference>
<feature type="compositionally biased region" description="Basic and acidic residues" evidence="6">
    <location>
        <begin position="48"/>
        <end position="66"/>
    </location>
</feature>
<feature type="compositionally biased region" description="Basic and acidic residues" evidence="6">
    <location>
        <begin position="140"/>
        <end position="153"/>
    </location>
</feature>
<evidence type="ECO:0000256" key="2">
    <source>
        <dbReference type="ARBA" id="ARBA00023015"/>
    </source>
</evidence>
<evidence type="ECO:0000313" key="8">
    <source>
        <dbReference type="EMBL" id="KAF5836598.1"/>
    </source>
</evidence>
<dbReference type="InterPro" id="IPR004343">
    <property type="entry name" value="Plus-3_dom"/>
</dbReference>
<dbReference type="Proteomes" id="UP000815325">
    <property type="component" value="Unassembled WGS sequence"/>
</dbReference>
<comment type="subcellular location">
    <subcellularLocation>
        <location evidence="1">Nucleus</location>
    </subcellularLocation>
</comment>
<evidence type="ECO:0000256" key="4">
    <source>
        <dbReference type="ARBA" id="ARBA00023242"/>
    </source>
</evidence>
<keyword evidence="3" id="KW-0804">Transcription</keyword>
<keyword evidence="4" id="KW-0539">Nucleus</keyword>
<sequence length="539" mass="60677">MVSDRKRKAKDEDEEEEEEEEASAEEEGSDDESSLGGTRNQRVSSRQKQAENEKESAIKRLEAARKRQEKPKRGRGSESGSVEDESEGEEFEEEAPTQRQKQRPGRREREEQEDEEEEGEAEDEGVPGLRRETYDEDDLEAGRTGRKGERAEAEVEDEEQEEGEEKADYDELRAIQLSRTQLESMHDKLFFEGEGLAGTVVRMAYGGMTTDRDGKPVPQYMLMKVVSIQTQTRTYPFGPKQARCNKFLELEDGMKITRTMPMTNVSNQPLSDQEIERYWRHISRAQAKPITKSQAEAAKQRIADASKYRWDSSKVRELLEKKRAAGALPVNVAAEKSKLRRMLEEATANNNAEEVASLDAQLQDLEQKSMAARTGDARTFGMSHINKRNMKANFNTAFLNVSNKPANAPQRKGGADPFSRRETRPNISWNTAGGRRPATAEEEAARNQQEAAKKAAAAAAAAPVKLKGTLARMDPAQLIQHLNIDIDLQPLQDFSIAPPMAKRLLGPRWDQSLRKHYNLDLTGKTLMSVADWKIRAAGQ</sequence>
<comment type="caution">
    <text evidence="8">The sequence shown here is derived from an EMBL/GenBank/DDBJ whole genome shotgun (WGS) entry which is preliminary data.</text>
</comment>
<evidence type="ECO:0000259" key="7">
    <source>
        <dbReference type="PROSITE" id="PS51360"/>
    </source>
</evidence>
<feature type="compositionally biased region" description="Acidic residues" evidence="6">
    <location>
        <begin position="81"/>
        <end position="95"/>
    </location>
</feature>
<organism evidence="8 9">
    <name type="scientific">Dunaliella salina</name>
    <name type="common">Green alga</name>
    <name type="synonym">Protococcus salinus</name>
    <dbReference type="NCBI Taxonomy" id="3046"/>
    <lineage>
        <taxon>Eukaryota</taxon>
        <taxon>Viridiplantae</taxon>
        <taxon>Chlorophyta</taxon>
        <taxon>core chlorophytes</taxon>
        <taxon>Chlorophyceae</taxon>
        <taxon>CS clade</taxon>
        <taxon>Chlamydomonadales</taxon>
        <taxon>Dunaliellaceae</taxon>
        <taxon>Dunaliella</taxon>
    </lineage>
</organism>
<dbReference type="PANTHER" id="PTHR13115:SF8">
    <property type="entry name" value="RNA POLYMERASE-ASSOCIATED PROTEIN RTF1 HOMOLOG"/>
    <property type="match status" value="1"/>
</dbReference>
<feature type="domain" description="Plus3" evidence="7">
    <location>
        <begin position="166"/>
        <end position="307"/>
    </location>
</feature>
<accession>A0ABQ7GPR4</accession>
<dbReference type="SUPFAM" id="SSF159042">
    <property type="entry name" value="Plus3-like"/>
    <property type="match status" value="1"/>
</dbReference>
<dbReference type="PROSITE" id="PS51360">
    <property type="entry name" value="PLUS3"/>
    <property type="match status" value="1"/>
</dbReference>
<dbReference type="Pfam" id="PF03126">
    <property type="entry name" value="Plus-3"/>
    <property type="match status" value="1"/>
</dbReference>
<feature type="coiled-coil region" evidence="5">
    <location>
        <begin position="336"/>
        <end position="368"/>
    </location>
</feature>
<dbReference type="InterPro" id="IPR036128">
    <property type="entry name" value="Plus3-like_sf"/>
</dbReference>
<dbReference type="SMART" id="SM00719">
    <property type="entry name" value="Plus3"/>
    <property type="match status" value="1"/>
</dbReference>
<keyword evidence="2" id="KW-0805">Transcription regulation</keyword>
<evidence type="ECO:0000313" key="9">
    <source>
        <dbReference type="Proteomes" id="UP000815325"/>
    </source>
</evidence>
<keyword evidence="5" id="KW-0175">Coiled coil</keyword>